<dbReference type="EMBL" id="LUUG01000003">
    <property type="protein sequence ID" value="OAI10826.1"/>
    <property type="molecule type" value="Genomic_DNA"/>
</dbReference>
<gene>
    <name evidence="2" type="ORF">A1332_23595</name>
</gene>
<protein>
    <submittedName>
        <fullName evidence="2">Uncharacterized protein</fullName>
    </submittedName>
</protein>
<dbReference type="RefSeq" id="WP_064006590.1">
    <property type="nucleotide sequence ID" value="NZ_LUUG01000003.1"/>
</dbReference>
<dbReference type="Proteomes" id="UP000078090">
    <property type="component" value="Unassembled WGS sequence"/>
</dbReference>
<feature type="transmembrane region" description="Helical" evidence="1">
    <location>
        <begin position="87"/>
        <end position="106"/>
    </location>
</feature>
<accession>A0A177MYP7</accession>
<reference evidence="2 3" key="1">
    <citation type="submission" date="2016-03" db="EMBL/GenBank/DDBJ databases">
        <authorList>
            <person name="Ploux O."/>
        </authorList>
    </citation>
    <scope>NUCLEOTIDE SEQUENCE [LARGE SCALE GENOMIC DNA]</scope>
    <source>
        <strain evidence="2 3">R-45363</strain>
    </source>
</reference>
<proteinExistence type="predicted"/>
<evidence type="ECO:0000313" key="2">
    <source>
        <dbReference type="EMBL" id="OAI10826.1"/>
    </source>
</evidence>
<dbReference type="AlphaFoldDB" id="A0A177MYP7"/>
<keyword evidence="1" id="KW-0812">Transmembrane</keyword>
<name>A0A177MYP7_METMH</name>
<evidence type="ECO:0000256" key="1">
    <source>
        <dbReference type="SAM" id="Phobius"/>
    </source>
</evidence>
<keyword evidence="1" id="KW-0472">Membrane</keyword>
<comment type="caution">
    <text evidence="2">The sequence shown here is derived from an EMBL/GenBank/DDBJ whole genome shotgun (WGS) entry which is preliminary data.</text>
</comment>
<sequence length="112" mass="12002">MNKNGNSLTTFLLATGLAALIISPAIIGNRLMAWFGRGGALTLVSVFMTIVAVSSGYFINEADQIRQSCGECIAALMSVPVIEFGSSGFWFLAVIAWGLTIFYAHAKRHSNN</sequence>
<feature type="transmembrane region" description="Helical" evidence="1">
    <location>
        <begin position="6"/>
        <end position="27"/>
    </location>
</feature>
<feature type="transmembrane region" description="Helical" evidence="1">
    <location>
        <begin position="39"/>
        <end position="59"/>
    </location>
</feature>
<evidence type="ECO:0000313" key="3">
    <source>
        <dbReference type="Proteomes" id="UP000078090"/>
    </source>
</evidence>
<organism evidence="2 3">
    <name type="scientific">Methylomonas methanica</name>
    <dbReference type="NCBI Taxonomy" id="421"/>
    <lineage>
        <taxon>Bacteria</taxon>
        <taxon>Pseudomonadati</taxon>
        <taxon>Pseudomonadota</taxon>
        <taxon>Gammaproteobacteria</taxon>
        <taxon>Methylococcales</taxon>
        <taxon>Methylococcaceae</taxon>
        <taxon>Methylomonas</taxon>
    </lineage>
</organism>
<keyword evidence="1" id="KW-1133">Transmembrane helix</keyword>